<evidence type="ECO:0000256" key="1">
    <source>
        <dbReference type="SAM" id="Phobius"/>
    </source>
</evidence>
<name>A0AAD6MTA0_9EURO</name>
<protein>
    <recommendedName>
        <fullName evidence="4">NB-ARC domain-containing protein</fullName>
    </recommendedName>
</protein>
<feature type="transmembrane region" description="Helical" evidence="1">
    <location>
        <begin position="19"/>
        <end position="39"/>
    </location>
</feature>
<proteinExistence type="predicted"/>
<evidence type="ECO:0000313" key="3">
    <source>
        <dbReference type="Proteomes" id="UP001215712"/>
    </source>
</evidence>
<dbReference type="EMBL" id="JAQJAN010000013">
    <property type="protein sequence ID" value="KAJ5712773.1"/>
    <property type="molecule type" value="Genomic_DNA"/>
</dbReference>
<dbReference type="Proteomes" id="UP001215712">
    <property type="component" value="Unassembled WGS sequence"/>
</dbReference>
<sequence>MADSELESKEVLIDLLSHLLWACLVCFASVILWSGVYFAKARRNFEDAKKVAKDIHRNSLALEKYLYVLPPASLHARQPSPFNSDWDHYQQAVFQYTESAKDFIDCILRKSGRTGPNISWSLDGLQKIIRLNWPVTKRQIRELYRDVKTAQSIVDDGLKVTTACGIFYMRNNLHSEMSRNHVLARLSNDSMIQPLEYEDATAFGPSVASYRKLLNQFKPLQDLLIESSIVVLRGGAESGKTELCHSFAWHHEDSYWGVFWFDAKDQNKFQLGDLIAQIVEIRRVQQEQASITSPSNNEMPWLLIIDDASVFNLLENLLPTSIMGHILITTGNIDSSIPPHIHCEKMVSLCCAKELLMSRMNICSPWNVAERTLASAIIDSEDLKDKVLPLTLSLVGATIHKTKWTAKEYMKKFKEVKENILSEYKSLLPQSIFTLERNTIFAFEVLINEIKKGHRLSAQDTPELFAKLAGLQEQRGGRPVTFDVLRREFELLHKRVSIWNRFLARWQTSHGSELEVCSEPAVCEPIASSEPAASSESKVVIDESAYFDIRMEMAVLELLGICLIENQKHGSGRTFSIPMKALRDWIKDRHCKGPRTFAQV</sequence>
<gene>
    <name evidence="2" type="ORF">N7493_009241</name>
</gene>
<evidence type="ECO:0008006" key="4">
    <source>
        <dbReference type="Google" id="ProtNLM"/>
    </source>
</evidence>
<dbReference type="Gene3D" id="3.40.50.300">
    <property type="entry name" value="P-loop containing nucleotide triphosphate hydrolases"/>
    <property type="match status" value="1"/>
</dbReference>
<keyword evidence="3" id="KW-1185">Reference proteome</keyword>
<accession>A0AAD6MTA0</accession>
<keyword evidence="1" id="KW-0472">Membrane</keyword>
<evidence type="ECO:0000313" key="2">
    <source>
        <dbReference type="EMBL" id="KAJ5712773.1"/>
    </source>
</evidence>
<keyword evidence="1" id="KW-0812">Transmembrane</keyword>
<dbReference type="InterPro" id="IPR027417">
    <property type="entry name" value="P-loop_NTPase"/>
</dbReference>
<organism evidence="2 3">
    <name type="scientific">Penicillium malachiteum</name>
    <dbReference type="NCBI Taxonomy" id="1324776"/>
    <lineage>
        <taxon>Eukaryota</taxon>
        <taxon>Fungi</taxon>
        <taxon>Dikarya</taxon>
        <taxon>Ascomycota</taxon>
        <taxon>Pezizomycotina</taxon>
        <taxon>Eurotiomycetes</taxon>
        <taxon>Eurotiomycetidae</taxon>
        <taxon>Eurotiales</taxon>
        <taxon>Aspergillaceae</taxon>
        <taxon>Penicillium</taxon>
    </lineage>
</organism>
<keyword evidence="1" id="KW-1133">Transmembrane helix</keyword>
<dbReference type="SUPFAM" id="SSF52540">
    <property type="entry name" value="P-loop containing nucleoside triphosphate hydrolases"/>
    <property type="match status" value="1"/>
</dbReference>
<comment type="caution">
    <text evidence="2">The sequence shown here is derived from an EMBL/GenBank/DDBJ whole genome shotgun (WGS) entry which is preliminary data.</text>
</comment>
<reference evidence="2" key="1">
    <citation type="journal article" date="2023" name="IMA Fungus">
        <title>Comparative genomic study of the Penicillium genus elucidates a diverse pangenome and 15 lateral gene transfer events.</title>
        <authorList>
            <person name="Petersen C."/>
            <person name="Sorensen T."/>
            <person name="Nielsen M.R."/>
            <person name="Sondergaard T.E."/>
            <person name="Sorensen J.L."/>
            <person name="Fitzpatrick D.A."/>
            <person name="Frisvad J.C."/>
            <person name="Nielsen K.L."/>
        </authorList>
    </citation>
    <scope>NUCLEOTIDE SEQUENCE</scope>
    <source>
        <strain evidence="2">IBT 17514</strain>
    </source>
</reference>
<reference evidence="2" key="2">
    <citation type="submission" date="2023-01" db="EMBL/GenBank/DDBJ databases">
        <authorList>
            <person name="Petersen C."/>
        </authorList>
    </citation>
    <scope>NUCLEOTIDE SEQUENCE</scope>
    <source>
        <strain evidence="2">IBT 17514</strain>
    </source>
</reference>
<dbReference type="AlphaFoldDB" id="A0AAD6MTA0"/>